<evidence type="ECO:0000256" key="1">
    <source>
        <dbReference type="SAM" id="MobiDB-lite"/>
    </source>
</evidence>
<dbReference type="PANTHER" id="PTHR32014">
    <property type="entry name" value="BCL-2-MODIFYING FACTOR"/>
    <property type="match status" value="1"/>
</dbReference>
<dbReference type="GO" id="GO:0006915">
    <property type="term" value="P:apoptotic process"/>
    <property type="evidence" value="ECO:0007669"/>
    <property type="project" value="InterPro"/>
</dbReference>
<dbReference type="GO" id="GO:0016459">
    <property type="term" value="C:myosin complex"/>
    <property type="evidence" value="ECO:0007669"/>
    <property type="project" value="TreeGrafter"/>
</dbReference>
<organism evidence="2 3">
    <name type="scientific">Carassius auratus</name>
    <name type="common">Goldfish</name>
    <dbReference type="NCBI Taxonomy" id="7957"/>
    <lineage>
        <taxon>Eukaryota</taxon>
        <taxon>Metazoa</taxon>
        <taxon>Chordata</taxon>
        <taxon>Craniata</taxon>
        <taxon>Vertebrata</taxon>
        <taxon>Euteleostomi</taxon>
        <taxon>Actinopterygii</taxon>
        <taxon>Neopterygii</taxon>
        <taxon>Teleostei</taxon>
        <taxon>Ostariophysi</taxon>
        <taxon>Cypriniformes</taxon>
        <taxon>Cyprinidae</taxon>
        <taxon>Cyprininae</taxon>
        <taxon>Carassius</taxon>
    </lineage>
</organism>
<dbReference type="KEGG" id="caua:113117824"/>
<sequence length="164" mass="18260">MDEDEDDLHRKGLHHWPSSHVQIKPSETAGRPPASPSVMLPCPVHVEHRRFLYGNAGLLLLASLGRSRPPDVVLQQNLRVMDPAESVETLIGQKLQLIGDQFYQEHMMGFVLSPLQFSLNTTTAKLCKSACHIIGGELPSLQDISPRRCLRKAQRIISDSSHPS</sequence>
<proteinExistence type="predicted"/>
<evidence type="ECO:0000313" key="2">
    <source>
        <dbReference type="Proteomes" id="UP000515129"/>
    </source>
</evidence>
<dbReference type="InterPro" id="IPR028192">
    <property type="entry name" value="BMF"/>
</dbReference>
<dbReference type="GO" id="GO:0043065">
    <property type="term" value="P:positive regulation of apoptotic process"/>
    <property type="evidence" value="ECO:0007669"/>
    <property type="project" value="TreeGrafter"/>
</dbReference>
<dbReference type="AlphaFoldDB" id="A0A6P6R9W7"/>
<dbReference type="PANTHER" id="PTHR32014:SF2">
    <property type="entry name" value="BCL-2-MODIFYING FACTOR"/>
    <property type="match status" value="1"/>
</dbReference>
<dbReference type="GeneID" id="113117824"/>
<keyword evidence="2" id="KW-1185">Reference proteome</keyword>
<gene>
    <name evidence="3" type="primary">LOC113117824</name>
</gene>
<accession>A0A6P6R9W7</accession>
<dbReference type="RefSeq" id="XP_026142539.1">
    <property type="nucleotide sequence ID" value="XM_026286754.1"/>
</dbReference>
<evidence type="ECO:0000313" key="3">
    <source>
        <dbReference type="RefSeq" id="XP_026142539.1"/>
    </source>
</evidence>
<dbReference type="Proteomes" id="UP000515129">
    <property type="component" value="Chromosome 17"/>
</dbReference>
<dbReference type="GO" id="GO:0010507">
    <property type="term" value="P:negative regulation of autophagy"/>
    <property type="evidence" value="ECO:0007669"/>
    <property type="project" value="TreeGrafter"/>
</dbReference>
<name>A0A6P6R9W7_CARAU</name>
<protein>
    <submittedName>
        <fullName evidence="3">Uncharacterized protein LOC113117824 isoform X1</fullName>
    </submittedName>
</protein>
<feature type="region of interest" description="Disordered" evidence="1">
    <location>
        <begin position="1"/>
        <end position="36"/>
    </location>
</feature>
<reference evidence="3" key="1">
    <citation type="submission" date="2025-08" db="UniProtKB">
        <authorList>
            <consortium name="RefSeq"/>
        </authorList>
    </citation>
    <scope>IDENTIFICATION</scope>
    <source>
        <strain evidence="3">Wakin</strain>
        <tissue evidence="3">Muscle</tissue>
    </source>
</reference>
<dbReference type="Pfam" id="PF15185">
    <property type="entry name" value="BMF"/>
    <property type="match status" value="1"/>
</dbReference>
<dbReference type="OrthoDB" id="9934797at2759"/>